<protein>
    <submittedName>
        <fullName evidence="1">Concanavalin A-like lectin/glucanase, subgroup</fullName>
    </submittedName>
</protein>
<organism evidence="1 2">
    <name type="scientific">Corchorus olitorius</name>
    <dbReference type="NCBI Taxonomy" id="93759"/>
    <lineage>
        <taxon>Eukaryota</taxon>
        <taxon>Viridiplantae</taxon>
        <taxon>Streptophyta</taxon>
        <taxon>Embryophyta</taxon>
        <taxon>Tracheophyta</taxon>
        <taxon>Spermatophyta</taxon>
        <taxon>Magnoliopsida</taxon>
        <taxon>eudicotyledons</taxon>
        <taxon>Gunneridae</taxon>
        <taxon>Pentapetalae</taxon>
        <taxon>rosids</taxon>
        <taxon>malvids</taxon>
        <taxon>Malvales</taxon>
        <taxon>Malvaceae</taxon>
        <taxon>Grewioideae</taxon>
        <taxon>Apeibeae</taxon>
        <taxon>Corchorus</taxon>
    </lineage>
</organism>
<proteinExistence type="predicted"/>
<gene>
    <name evidence="1" type="ORF">COLO4_19436</name>
</gene>
<reference evidence="2" key="1">
    <citation type="submission" date="2013-09" db="EMBL/GenBank/DDBJ databases">
        <title>Corchorus olitorius genome sequencing.</title>
        <authorList>
            <person name="Alam M."/>
            <person name="Haque M.S."/>
            <person name="Islam M.S."/>
            <person name="Emdad E.M."/>
            <person name="Islam M.M."/>
            <person name="Ahmed B."/>
            <person name="Halim A."/>
            <person name="Hossen Q.M.M."/>
            <person name="Hossain M.Z."/>
            <person name="Ahmed R."/>
            <person name="Khan M.M."/>
            <person name="Islam R."/>
            <person name="Rashid M.M."/>
            <person name="Khan S.A."/>
            <person name="Rahman M.S."/>
            <person name="Alam M."/>
            <person name="Yahiya A.S."/>
            <person name="Khan M.S."/>
            <person name="Azam M.S."/>
            <person name="Haque T."/>
            <person name="Lashkar M.Z.H."/>
            <person name="Akhand A.I."/>
            <person name="Morshed G."/>
            <person name="Roy S."/>
            <person name="Uddin K.S."/>
            <person name="Rabeya T."/>
            <person name="Hossain A.S."/>
            <person name="Chowdhury A."/>
            <person name="Snigdha A.R."/>
            <person name="Mortoza M.S."/>
            <person name="Matin S.A."/>
            <person name="Hoque S.M.E."/>
            <person name="Islam M.K."/>
            <person name="Roy D.K."/>
            <person name="Haider R."/>
            <person name="Moosa M.M."/>
            <person name="Elias S.M."/>
            <person name="Hasan A.M."/>
            <person name="Jahan S."/>
            <person name="Shafiuddin M."/>
            <person name="Mahmood N."/>
            <person name="Shommy N.S."/>
        </authorList>
    </citation>
    <scope>NUCLEOTIDE SEQUENCE [LARGE SCALE GENOMIC DNA]</scope>
    <source>
        <strain evidence="2">cv. O-4</strain>
    </source>
</reference>
<dbReference type="Proteomes" id="UP000187203">
    <property type="component" value="Unassembled WGS sequence"/>
</dbReference>
<dbReference type="InterPro" id="IPR011009">
    <property type="entry name" value="Kinase-like_dom_sf"/>
</dbReference>
<dbReference type="OrthoDB" id="1731161at2759"/>
<name>A0A1R3J5A0_9ROSI</name>
<accession>A0A1R3J5A0</accession>
<dbReference type="EMBL" id="AWUE01016632">
    <property type="protein sequence ID" value="OMO90019.1"/>
    <property type="molecule type" value="Genomic_DNA"/>
</dbReference>
<dbReference type="AlphaFoldDB" id="A0A1R3J5A0"/>
<dbReference type="STRING" id="93759.A0A1R3J5A0"/>
<evidence type="ECO:0000313" key="1">
    <source>
        <dbReference type="EMBL" id="OMO90019.1"/>
    </source>
</evidence>
<evidence type="ECO:0000313" key="2">
    <source>
        <dbReference type="Proteomes" id="UP000187203"/>
    </source>
</evidence>
<keyword evidence="2" id="KW-1185">Reference proteome</keyword>
<dbReference type="SUPFAM" id="SSF56112">
    <property type="entry name" value="Protein kinase-like (PK-like)"/>
    <property type="match status" value="1"/>
</dbReference>
<sequence length="124" mass="13404">MDDNELEILQEIQRSSSAPQKFRLKELKAATDNFNATNKLGIGGFSTVYKGILGTQEVLTGEAAAPAVPTEKPAFMWPPATAPTSVIKEEMNNSISGVCDYTSALRQHSNNPILGCQARGIHRT</sequence>
<comment type="caution">
    <text evidence="1">The sequence shown here is derived from an EMBL/GenBank/DDBJ whole genome shotgun (WGS) entry which is preliminary data.</text>
</comment>
<dbReference type="Gene3D" id="3.30.200.20">
    <property type="entry name" value="Phosphorylase Kinase, domain 1"/>
    <property type="match status" value="1"/>
</dbReference>